<dbReference type="SUPFAM" id="SSF57667">
    <property type="entry name" value="beta-beta-alpha zinc fingers"/>
    <property type="match status" value="3"/>
</dbReference>
<evidence type="ECO:0000256" key="5">
    <source>
        <dbReference type="ARBA" id="ARBA00022737"/>
    </source>
</evidence>
<evidence type="ECO:0000259" key="12">
    <source>
        <dbReference type="PROSITE" id="PS50157"/>
    </source>
</evidence>
<feature type="domain" description="C2H2-type" evidence="12">
    <location>
        <begin position="502"/>
        <end position="529"/>
    </location>
</feature>
<feature type="compositionally biased region" description="Polar residues" evidence="11">
    <location>
        <begin position="823"/>
        <end position="833"/>
    </location>
</feature>
<feature type="compositionally biased region" description="Polar residues" evidence="11">
    <location>
        <begin position="50"/>
        <end position="61"/>
    </location>
</feature>
<dbReference type="PANTHER" id="PTHR24392">
    <property type="entry name" value="ZINC FINGER PROTEIN"/>
    <property type="match status" value="1"/>
</dbReference>
<organism evidence="13 14">
    <name type="scientific">Panagrellus redivivus</name>
    <name type="common">Microworm</name>
    <dbReference type="NCBI Taxonomy" id="6233"/>
    <lineage>
        <taxon>Eukaryota</taxon>
        <taxon>Metazoa</taxon>
        <taxon>Ecdysozoa</taxon>
        <taxon>Nematoda</taxon>
        <taxon>Chromadorea</taxon>
        <taxon>Rhabditida</taxon>
        <taxon>Tylenchina</taxon>
        <taxon>Panagrolaimomorpha</taxon>
        <taxon>Panagrolaimoidea</taxon>
        <taxon>Panagrolaimidae</taxon>
        <taxon>Panagrellus</taxon>
    </lineage>
</organism>
<dbReference type="Gene3D" id="3.30.160.60">
    <property type="entry name" value="Classic Zinc Finger"/>
    <property type="match status" value="3"/>
</dbReference>
<dbReference type="GO" id="GO:0000977">
    <property type="term" value="F:RNA polymerase II transcription regulatory region sequence-specific DNA binding"/>
    <property type="evidence" value="ECO:0007669"/>
    <property type="project" value="UniProtKB-ARBA"/>
</dbReference>
<evidence type="ECO:0000256" key="6">
    <source>
        <dbReference type="ARBA" id="ARBA00022771"/>
    </source>
</evidence>
<dbReference type="InterPro" id="IPR013087">
    <property type="entry name" value="Znf_C2H2_type"/>
</dbReference>
<evidence type="ECO:0000256" key="3">
    <source>
        <dbReference type="ARBA" id="ARBA00022473"/>
    </source>
</evidence>
<keyword evidence="4" id="KW-0479">Metal-binding</keyword>
<evidence type="ECO:0000256" key="4">
    <source>
        <dbReference type="ARBA" id="ARBA00022723"/>
    </source>
</evidence>
<dbReference type="AlphaFoldDB" id="A0A7E4WAT9"/>
<dbReference type="GO" id="GO:0005634">
    <property type="term" value="C:nucleus"/>
    <property type="evidence" value="ECO:0007669"/>
    <property type="project" value="UniProtKB-SubCell"/>
</dbReference>
<name>A0A7E4WAT9_PANRE</name>
<feature type="region of interest" description="Disordered" evidence="11">
    <location>
        <begin position="573"/>
        <end position="622"/>
    </location>
</feature>
<feature type="region of interest" description="Disordered" evidence="11">
    <location>
        <begin position="247"/>
        <end position="270"/>
    </location>
</feature>
<feature type="region of interest" description="Disordered" evidence="11">
    <location>
        <begin position="49"/>
        <end position="151"/>
    </location>
</feature>
<dbReference type="FunFam" id="3.30.160.60:FF:002883">
    <property type="entry name" value="Hunchback-like protein"/>
    <property type="match status" value="1"/>
</dbReference>
<sequence length="931" mass="100474">MSYIPDEATWTHLPAHTPVQRTNNFPNVAETVPPAFGEFVPPMSACIPSTEPQTSWHQTVSHVGWTPPQPCNLSPNSEGRHSATSSATSATASPTASKRPSVGPEEFAAMREAKQESEVSGNPTEGPSSSTSKEGEVEPKVEVKASPEPTITAEQQEASQLLLSLSQPAALNSLPTSSASGTPETTPNALSQQQLASLRIEERILNETLAPPAPERALSASAAESIENIVNTVATADFELVYLPDKSNKTPVNTSTDHSGSPPRTGRGFLRAPGLGPCEAGESDETVYTCPVCSFCCRSKFHYNSHMNTHGDHRCSMCDYTSRTEGRLKKHMRESHTRDEQIAAGMDVPPEPVPVSSAGEFSATMASVMDLANRAVAEASDGSAPVAVVNPLDCIRQLTESGNAQMANALNMLANGNAEGDNDHSTGASKANGTPRRASGKQKKYKCKNCDYISLTKEESWGHNKQHIPIDKQLTCQQCEFVTEYKHHLEYHIRNHYGSKPFKCTKCSYSCVNKSMLNSHMKSHSEHYMFQCMDCNYQSKYCHSLKMHLSKYDHRRKPGVSVDVDDAAEAMANPEAIENPDSIPTSYSDSPPGTSATPGAPPTSAPLPTQTPRPEMSAPSTVAMPTPNPMTPVSGISNLLLSPLNQHSAQYASMLRAHQQDQINELMLRAQQAHNQLPAPFNCTMCDFSTNASEAMVQHNVAHFQANAAAAAAAAAPPPPPPPPPPTQSSAALGNIFQYLLHQQPPMQGFTAHDVLLRAGQQLQQQQMALAHPPMVSVPPPTSQPAVSPIIKMEVDVHSPLSPSPEDSSGDRSSSSPADVGSGTDNRSVGSNGSRKRKAKNSVRLEEISARLQGKSSPEDNGMPFNAPTQFDTPVYVNHCHTCNMGFGDMALYTIHRGYHGFDNPLKCNRCGKVYSNSLDFNLHLMQTQHD</sequence>
<dbReference type="GO" id="GO:0008270">
    <property type="term" value="F:zinc ion binding"/>
    <property type="evidence" value="ECO:0007669"/>
    <property type="project" value="UniProtKB-KW"/>
</dbReference>
<feature type="region of interest" description="Disordered" evidence="11">
    <location>
        <begin position="172"/>
        <end position="192"/>
    </location>
</feature>
<dbReference type="Pfam" id="PF00096">
    <property type="entry name" value="zf-C2H2"/>
    <property type="match status" value="1"/>
</dbReference>
<evidence type="ECO:0000256" key="7">
    <source>
        <dbReference type="ARBA" id="ARBA00022833"/>
    </source>
</evidence>
<dbReference type="PROSITE" id="PS00028">
    <property type="entry name" value="ZINC_FINGER_C2H2_1"/>
    <property type="match status" value="3"/>
</dbReference>
<keyword evidence="8" id="KW-0238">DNA-binding</keyword>
<evidence type="ECO:0000256" key="2">
    <source>
        <dbReference type="ARBA" id="ARBA00007746"/>
    </source>
</evidence>
<comment type="subcellular location">
    <subcellularLocation>
        <location evidence="1">Nucleus</location>
    </subcellularLocation>
</comment>
<keyword evidence="6 10" id="KW-0863">Zinc-finger</keyword>
<keyword evidence="3" id="KW-0217">Developmental protein</keyword>
<feature type="region of interest" description="Disordered" evidence="11">
    <location>
        <begin position="712"/>
        <end position="731"/>
    </location>
</feature>
<evidence type="ECO:0000256" key="1">
    <source>
        <dbReference type="ARBA" id="ARBA00004123"/>
    </source>
</evidence>
<dbReference type="PANTHER" id="PTHR24392:SF49">
    <property type="entry name" value="PROTEIN HUNCHBACK"/>
    <property type="match status" value="1"/>
</dbReference>
<feature type="compositionally biased region" description="Basic and acidic residues" evidence="11">
    <location>
        <begin position="133"/>
        <end position="145"/>
    </location>
</feature>
<feature type="region of interest" description="Disordered" evidence="11">
    <location>
        <begin position="415"/>
        <end position="440"/>
    </location>
</feature>
<dbReference type="InterPro" id="IPR036236">
    <property type="entry name" value="Znf_C2H2_sf"/>
</dbReference>
<evidence type="ECO:0000313" key="14">
    <source>
        <dbReference type="WBParaSite" id="Pan_g9743.t1"/>
    </source>
</evidence>
<feature type="compositionally biased region" description="Low complexity" evidence="11">
    <location>
        <begin position="82"/>
        <end position="97"/>
    </location>
</feature>
<keyword evidence="13" id="KW-1185">Reference proteome</keyword>
<dbReference type="PROSITE" id="PS50157">
    <property type="entry name" value="ZINC_FINGER_C2H2_2"/>
    <property type="match status" value="4"/>
</dbReference>
<keyword evidence="7" id="KW-0862">Zinc</keyword>
<keyword evidence="9" id="KW-0539">Nucleus</keyword>
<evidence type="ECO:0000256" key="10">
    <source>
        <dbReference type="PROSITE-ProRule" id="PRU00042"/>
    </source>
</evidence>
<feature type="compositionally biased region" description="Basic and acidic residues" evidence="11">
    <location>
        <begin position="108"/>
        <end position="117"/>
    </location>
</feature>
<dbReference type="FunFam" id="3.30.160.60:FF:001301">
    <property type="entry name" value="Blast:Protein hunchback"/>
    <property type="match status" value="1"/>
</dbReference>
<feature type="compositionally biased region" description="Pro residues" evidence="11">
    <location>
        <begin position="599"/>
        <end position="611"/>
    </location>
</feature>
<feature type="region of interest" description="Disordered" evidence="11">
    <location>
        <begin position="798"/>
        <end position="845"/>
    </location>
</feature>
<accession>A0A7E4WAT9</accession>
<evidence type="ECO:0000256" key="11">
    <source>
        <dbReference type="SAM" id="MobiDB-lite"/>
    </source>
</evidence>
<feature type="compositionally biased region" description="Low complexity" evidence="11">
    <location>
        <begin position="804"/>
        <end position="819"/>
    </location>
</feature>
<evidence type="ECO:0000256" key="8">
    <source>
        <dbReference type="ARBA" id="ARBA00023125"/>
    </source>
</evidence>
<evidence type="ECO:0000313" key="13">
    <source>
        <dbReference type="Proteomes" id="UP000492821"/>
    </source>
</evidence>
<feature type="domain" description="C2H2-type" evidence="12">
    <location>
        <begin position="906"/>
        <end position="931"/>
    </location>
</feature>
<reference evidence="13" key="1">
    <citation type="journal article" date="2013" name="Genetics">
        <title>The draft genome and transcriptome of Panagrellus redivivus are shaped by the harsh demands of a free-living lifestyle.</title>
        <authorList>
            <person name="Srinivasan J."/>
            <person name="Dillman A.R."/>
            <person name="Macchietto M.G."/>
            <person name="Heikkinen L."/>
            <person name="Lakso M."/>
            <person name="Fracchia K.M."/>
            <person name="Antoshechkin I."/>
            <person name="Mortazavi A."/>
            <person name="Wong G."/>
            <person name="Sternberg P.W."/>
        </authorList>
    </citation>
    <scope>NUCLEOTIDE SEQUENCE [LARGE SCALE GENOMIC DNA]</scope>
    <source>
        <strain evidence="13">MT8872</strain>
    </source>
</reference>
<feature type="compositionally biased region" description="Polar residues" evidence="11">
    <location>
        <begin position="176"/>
        <end position="192"/>
    </location>
</feature>
<feature type="compositionally biased region" description="Pro residues" evidence="11">
    <location>
        <begin position="716"/>
        <end position="727"/>
    </location>
</feature>
<reference evidence="14" key="2">
    <citation type="submission" date="2020-10" db="UniProtKB">
        <authorList>
            <consortium name="WormBaseParasite"/>
        </authorList>
    </citation>
    <scope>IDENTIFICATION</scope>
</reference>
<feature type="compositionally biased region" description="Polar residues" evidence="11">
    <location>
        <begin position="118"/>
        <end position="132"/>
    </location>
</feature>
<dbReference type="GO" id="GO:0000122">
    <property type="term" value="P:negative regulation of transcription by RNA polymerase II"/>
    <property type="evidence" value="ECO:0007669"/>
    <property type="project" value="UniProtKB-ARBA"/>
</dbReference>
<keyword evidence="5" id="KW-0677">Repeat</keyword>
<dbReference type="Proteomes" id="UP000492821">
    <property type="component" value="Unassembled WGS sequence"/>
</dbReference>
<dbReference type="WBParaSite" id="Pan_g9743.t1">
    <property type="protein sequence ID" value="Pan_g9743.t1"/>
    <property type="gene ID" value="Pan_g9743"/>
</dbReference>
<feature type="domain" description="C2H2-type" evidence="12">
    <location>
        <begin position="313"/>
        <end position="341"/>
    </location>
</feature>
<feature type="domain" description="C2H2-type" evidence="12">
    <location>
        <begin position="474"/>
        <end position="501"/>
    </location>
</feature>
<proteinExistence type="inferred from homology"/>
<protein>
    <submittedName>
        <fullName evidence="14">Protein hunchback</fullName>
    </submittedName>
</protein>
<feature type="compositionally biased region" description="Polar residues" evidence="11">
    <location>
        <begin position="249"/>
        <end position="259"/>
    </location>
</feature>
<comment type="similarity">
    <text evidence="2">Belongs to the hunchback C2H2-type zinc-finger protein family.</text>
</comment>
<dbReference type="GO" id="GO:0040034">
    <property type="term" value="P:regulation of development, heterochronic"/>
    <property type="evidence" value="ECO:0007669"/>
    <property type="project" value="UniProtKB-ARBA"/>
</dbReference>
<dbReference type="GO" id="GO:0035282">
    <property type="term" value="P:segmentation"/>
    <property type="evidence" value="ECO:0007669"/>
    <property type="project" value="UniProtKB-KW"/>
</dbReference>
<evidence type="ECO:0000256" key="9">
    <source>
        <dbReference type="ARBA" id="ARBA00023242"/>
    </source>
</evidence>
<dbReference type="SMART" id="SM00355">
    <property type="entry name" value="ZnF_C2H2"/>
    <property type="match status" value="9"/>
</dbReference>